<dbReference type="Pfam" id="PF01740">
    <property type="entry name" value="STAS"/>
    <property type="match status" value="1"/>
</dbReference>
<dbReference type="PANTHER" id="PTHR33495">
    <property type="entry name" value="ANTI-SIGMA FACTOR ANTAGONIST TM_1081-RELATED-RELATED"/>
    <property type="match status" value="1"/>
</dbReference>
<evidence type="ECO:0000313" key="4">
    <source>
        <dbReference type="EMBL" id="MBA8924359.1"/>
    </source>
</evidence>
<comment type="similarity">
    <text evidence="1 2">Belongs to the anti-sigma-factor antagonist family.</text>
</comment>
<dbReference type="PANTHER" id="PTHR33495:SF2">
    <property type="entry name" value="ANTI-SIGMA FACTOR ANTAGONIST TM_1081-RELATED"/>
    <property type="match status" value="1"/>
</dbReference>
<keyword evidence="5" id="KW-1185">Reference proteome</keyword>
<dbReference type="InterPro" id="IPR036513">
    <property type="entry name" value="STAS_dom_sf"/>
</dbReference>
<organism evidence="4 5">
    <name type="scientific">Kutzneria viridogrisea</name>
    <dbReference type="NCBI Taxonomy" id="47990"/>
    <lineage>
        <taxon>Bacteria</taxon>
        <taxon>Bacillati</taxon>
        <taxon>Actinomycetota</taxon>
        <taxon>Actinomycetes</taxon>
        <taxon>Pseudonocardiales</taxon>
        <taxon>Pseudonocardiaceae</taxon>
        <taxon>Kutzneria</taxon>
    </lineage>
</organism>
<dbReference type="InterPro" id="IPR002645">
    <property type="entry name" value="STAS_dom"/>
</dbReference>
<dbReference type="EMBL" id="JACJID010000001">
    <property type="protein sequence ID" value="MBA8924359.1"/>
    <property type="molecule type" value="Genomic_DNA"/>
</dbReference>
<name>A0ABR6BBX5_9PSEU</name>
<feature type="domain" description="STAS" evidence="3">
    <location>
        <begin position="32"/>
        <end position="127"/>
    </location>
</feature>
<comment type="caution">
    <text evidence="4">The sequence shown here is derived from an EMBL/GenBank/DDBJ whole genome shotgun (WGS) entry which is preliminary data.</text>
</comment>
<protein>
    <recommendedName>
        <fullName evidence="2">Anti-sigma factor antagonist</fullName>
    </recommendedName>
</protein>
<dbReference type="InterPro" id="IPR003658">
    <property type="entry name" value="Anti-sigma_ant"/>
</dbReference>
<dbReference type="SUPFAM" id="SSF52091">
    <property type="entry name" value="SpoIIaa-like"/>
    <property type="match status" value="1"/>
</dbReference>
<gene>
    <name evidence="4" type="ORF">BC739_001556</name>
</gene>
<dbReference type="CDD" id="cd07043">
    <property type="entry name" value="STAS_anti-anti-sigma_factors"/>
    <property type="match status" value="1"/>
</dbReference>
<dbReference type="NCBIfam" id="TIGR00377">
    <property type="entry name" value="ant_ant_sig"/>
    <property type="match status" value="1"/>
</dbReference>
<evidence type="ECO:0000256" key="1">
    <source>
        <dbReference type="ARBA" id="ARBA00009013"/>
    </source>
</evidence>
<proteinExistence type="inferred from homology"/>
<evidence type="ECO:0000256" key="2">
    <source>
        <dbReference type="RuleBase" id="RU003749"/>
    </source>
</evidence>
<dbReference type="RefSeq" id="WP_025358031.1">
    <property type="nucleotide sequence ID" value="NZ_BAAABQ010000007.1"/>
</dbReference>
<evidence type="ECO:0000259" key="3">
    <source>
        <dbReference type="PROSITE" id="PS50801"/>
    </source>
</evidence>
<reference evidence="4 5" key="1">
    <citation type="submission" date="2020-08" db="EMBL/GenBank/DDBJ databases">
        <title>Genomic Encyclopedia of Archaeal and Bacterial Type Strains, Phase II (KMG-II): from individual species to whole genera.</title>
        <authorList>
            <person name="Goeker M."/>
        </authorList>
    </citation>
    <scope>NUCLEOTIDE SEQUENCE [LARGE SCALE GENOMIC DNA]</scope>
    <source>
        <strain evidence="4 5">DSM 43850</strain>
    </source>
</reference>
<accession>A0ABR6BBX5</accession>
<evidence type="ECO:0000313" key="5">
    <source>
        <dbReference type="Proteomes" id="UP000517916"/>
    </source>
</evidence>
<dbReference type="Proteomes" id="UP000517916">
    <property type="component" value="Unassembled WGS sequence"/>
</dbReference>
<dbReference type="Gene3D" id="3.30.750.24">
    <property type="entry name" value="STAS domain"/>
    <property type="match status" value="1"/>
</dbReference>
<sequence length="127" mass="13547">MTMPQSEIGTEARAIAEQIEIVLDQPSTMLSVLTVSGEVDMLTAPLLRTRVLDQLATTSVVVLDLSTVSFFGSAGLAVLVEARRAATAHRSDLRLVAGNRIVTRPMAISGIDQAFRVHSDLDEALTG</sequence>
<dbReference type="PROSITE" id="PS50801">
    <property type="entry name" value="STAS"/>
    <property type="match status" value="1"/>
</dbReference>